<dbReference type="PANTHER" id="PTHR13260">
    <property type="entry name" value="ANAPHASE PROMOTING COMPLEX SUBUNIT 4 APC4"/>
    <property type="match status" value="1"/>
</dbReference>
<keyword evidence="5" id="KW-0131">Cell cycle</keyword>
<dbReference type="Pfam" id="PF12896">
    <property type="entry name" value="ANAPC4"/>
    <property type="match status" value="1"/>
</dbReference>
<dbReference type="GO" id="GO:0070979">
    <property type="term" value="P:protein K11-linked ubiquitination"/>
    <property type="evidence" value="ECO:0007669"/>
    <property type="project" value="TreeGrafter"/>
</dbReference>
<protein>
    <recommendedName>
        <fullName evidence="1">Anaphase-promoting complex subunit 4</fullName>
    </recommendedName>
</protein>
<evidence type="ECO:0000259" key="7">
    <source>
        <dbReference type="Pfam" id="PF12896"/>
    </source>
</evidence>
<dbReference type="GO" id="GO:0034399">
    <property type="term" value="C:nuclear periphery"/>
    <property type="evidence" value="ECO:0007669"/>
    <property type="project" value="TreeGrafter"/>
</dbReference>
<dbReference type="GO" id="GO:0051301">
    <property type="term" value="P:cell division"/>
    <property type="evidence" value="ECO:0007669"/>
    <property type="project" value="UniProtKB-KW"/>
</dbReference>
<reference evidence="8" key="2">
    <citation type="submission" date="2023-06" db="EMBL/GenBank/DDBJ databases">
        <authorList>
            <person name="Ma L."/>
            <person name="Liu K.-W."/>
            <person name="Li Z."/>
            <person name="Hsiao Y.-Y."/>
            <person name="Qi Y."/>
            <person name="Fu T."/>
            <person name="Tang G."/>
            <person name="Zhang D."/>
            <person name="Sun W.-H."/>
            <person name="Liu D.-K."/>
            <person name="Li Y."/>
            <person name="Chen G.-Z."/>
            <person name="Liu X.-D."/>
            <person name="Liao X.-Y."/>
            <person name="Jiang Y.-T."/>
            <person name="Yu X."/>
            <person name="Hao Y."/>
            <person name="Huang J."/>
            <person name="Zhao X.-W."/>
            <person name="Ke S."/>
            <person name="Chen Y.-Y."/>
            <person name="Wu W.-L."/>
            <person name="Hsu J.-L."/>
            <person name="Lin Y.-F."/>
            <person name="Huang M.-D."/>
            <person name="Li C.-Y."/>
            <person name="Huang L."/>
            <person name="Wang Z.-W."/>
            <person name="Zhao X."/>
            <person name="Zhong W.-Y."/>
            <person name="Peng D.-H."/>
            <person name="Ahmad S."/>
            <person name="Lan S."/>
            <person name="Zhang J.-S."/>
            <person name="Tsai W.-C."/>
            <person name="Van De Peer Y."/>
            <person name="Liu Z.-J."/>
        </authorList>
    </citation>
    <scope>NUCLEOTIDE SEQUENCE</scope>
    <source>
        <strain evidence="8">CP</strain>
        <tissue evidence="8">Leaves</tissue>
    </source>
</reference>
<dbReference type="Proteomes" id="UP001180020">
    <property type="component" value="Unassembled WGS sequence"/>
</dbReference>
<gene>
    <name evidence="8" type="primary">APC4</name>
    <name evidence="8" type="ORF">QJS10_CPA05g02339</name>
</gene>
<feature type="domain" description="Anaphase-promoting complex subunit 4 long" evidence="7">
    <location>
        <begin position="285"/>
        <end position="486"/>
    </location>
</feature>
<dbReference type="InterPro" id="IPR024977">
    <property type="entry name" value="Apc4-like_WD40_dom"/>
</dbReference>
<dbReference type="GO" id="GO:0005680">
    <property type="term" value="C:anaphase-promoting complex"/>
    <property type="evidence" value="ECO:0007669"/>
    <property type="project" value="InterPro"/>
</dbReference>
<evidence type="ECO:0000256" key="2">
    <source>
        <dbReference type="ARBA" id="ARBA00022618"/>
    </source>
</evidence>
<dbReference type="InterPro" id="IPR015943">
    <property type="entry name" value="WD40/YVTN_repeat-like_dom_sf"/>
</dbReference>
<dbReference type="Pfam" id="PF12894">
    <property type="entry name" value="ANAPC4_WD40"/>
    <property type="match status" value="1"/>
</dbReference>
<dbReference type="PANTHER" id="PTHR13260:SF0">
    <property type="entry name" value="ANAPHASE-PROMOTING COMPLEX SUBUNIT 4"/>
    <property type="match status" value="1"/>
</dbReference>
<evidence type="ECO:0000313" key="8">
    <source>
        <dbReference type="EMBL" id="KAK1317097.1"/>
    </source>
</evidence>
<dbReference type="Gene3D" id="2.130.10.10">
    <property type="entry name" value="YVTN repeat-like/Quinoprotein amine dehydrogenase"/>
    <property type="match status" value="1"/>
</dbReference>
<dbReference type="InterPro" id="IPR024789">
    <property type="entry name" value="APC4"/>
</dbReference>
<proteinExistence type="predicted"/>
<evidence type="ECO:0000256" key="5">
    <source>
        <dbReference type="ARBA" id="ARBA00023306"/>
    </source>
</evidence>
<keyword evidence="9" id="KW-1185">Reference proteome</keyword>
<dbReference type="EMBL" id="JAUJYO010000005">
    <property type="protein sequence ID" value="KAK1317097.1"/>
    <property type="molecule type" value="Genomic_DNA"/>
</dbReference>
<dbReference type="SUPFAM" id="SSF50978">
    <property type="entry name" value="WD40 repeat-like"/>
    <property type="match status" value="1"/>
</dbReference>
<evidence type="ECO:0000256" key="4">
    <source>
        <dbReference type="ARBA" id="ARBA00022786"/>
    </source>
</evidence>
<dbReference type="SMART" id="SM00320">
    <property type="entry name" value="WD40"/>
    <property type="match status" value="2"/>
</dbReference>
<evidence type="ECO:0000256" key="1">
    <source>
        <dbReference type="ARBA" id="ARBA00016067"/>
    </source>
</evidence>
<sequence>MADPEMEAEEIQSTVPFQLQFDKPIPSQVKISEWNPEKDLLAMVTEDSKILLHRFNWQRLWTVSPGRCITSLCWRPDGKAIAVGLEDGTISLHDVENGKLLRSIKSHKVAVVCLNWEEDGQPMEDESCNFLTYEDRTLHFFPPAPRIPRMPGLCSGDTGLMDDTEEPFHEVSNTSHQPFNILCSGDKDGCICFSIFGIFPIGKIDIHQFTVYTSYLDKQTGHQLLNGYTHKVALSKNLCQLIVLSFGKLVENVAELEVKSHRNHAELSAVRETSEHQNVSLVGLHCLLLDTSIFHKRKNELHQVAQQASNIEDLFEVVRASLSVMHKQWCDAMHIFHEKFGSLSSLIIDHGLNTSPQEEFLSLLCGARTSPALHQFLVNSLGELGLKHVAKAVDSAGKELHLVVREHLQPAVEIIGFRIGELRGFSRWRARYQNVGLDEKLIENASERAGMLLVQVERFLRVLSIVCYQFENFFAWIRKCIKLLMAQPTDELANFNSELVVIFLKFLIKHDPVRQLLESSDVDDAIKVDLDTMQRIEELVTFGGFPDTGYLRRSLAKEFEQLECSFKEALLKPFTTISKMIQCEEFLPLYPIPSSTVASVHAPTSISFYQDAVPCKSESHKPSYGLVDYICFRIPDDSLDVSDTIIIVRGFVYGSGLRNMENYSLEAAVLSIPEGFHCVDLSLYKETQIVLLLNEVMSTSESPGNSCMMMVQASELPFVSVSRSATSNMWKLNELQGSAVELDMNNGKIRSVPHSVSAPLAVSASRGVACVFASRRRALVYILDEDEDEASDME</sequence>
<evidence type="ECO:0000259" key="6">
    <source>
        <dbReference type="Pfam" id="PF12894"/>
    </source>
</evidence>
<keyword evidence="3" id="KW-0498">Mitosis</keyword>
<dbReference type="AlphaFoldDB" id="A0AAV9EUS3"/>
<keyword evidence="2" id="KW-0132">Cell division</keyword>
<dbReference type="InterPro" id="IPR024790">
    <property type="entry name" value="APC4_long_dom"/>
</dbReference>
<dbReference type="GO" id="GO:0031145">
    <property type="term" value="P:anaphase-promoting complex-dependent catabolic process"/>
    <property type="evidence" value="ECO:0007669"/>
    <property type="project" value="InterPro"/>
</dbReference>
<dbReference type="InterPro" id="IPR001680">
    <property type="entry name" value="WD40_rpt"/>
</dbReference>
<reference evidence="8" key="1">
    <citation type="journal article" date="2023" name="Nat. Commun.">
        <title>Diploid and tetraploid genomes of Acorus and the evolution of monocots.</title>
        <authorList>
            <person name="Ma L."/>
            <person name="Liu K.W."/>
            <person name="Li Z."/>
            <person name="Hsiao Y.Y."/>
            <person name="Qi Y."/>
            <person name="Fu T."/>
            <person name="Tang G.D."/>
            <person name="Zhang D."/>
            <person name="Sun W.H."/>
            <person name="Liu D.K."/>
            <person name="Li Y."/>
            <person name="Chen G.Z."/>
            <person name="Liu X.D."/>
            <person name="Liao X.Y."/>
            <person name="Jiang Y.T."/>
            <person name="Yu X."/>
            <person name="Hao Y."/>
            <person name="Huang J."/>
            <person name="Zhao X.W."/>
            <person name="Ke S."/>
            <person name="Chen Y.Y."/>
            <person name="Wu W.L."/>
            <person name="Hsu J.L."/>
            <person name="Lin Y.F."/>
            <person name="Huang M.D."/>
            <person name="Li C.Y."/>
            <person name="Huang L."/>
            <person name="Wang Z.W."/>
            <person name="Zhao X."/>
            <person name="Zhong W.Y."/>
            <person name="Peng D.H."/>
            <person name="Ahmad S."/>
            <person name="Lan S."/>
            <person name="Zhang J.S."/>
            <person name="Tsai W.C."/>
            <person name="Van de Peer Y."/>
            <person name="Liu Z.J."/>
        </authorList>
    </citation>
    <scope>NUCLEOTIDE SEQUENCE</scope>
    <source>
        <strain evidence="8">CP</strain>
    </source>
</reference>
<evidence type="ECO:0000313" key="9">
    <source>
        <dbReference type="Proteomes" id="UP001180020"/>
    </source>
</evidence>
<feature type="domain" description="Anaphase-promoting complex subunit 4-like WD40" evidence="6">
    <location>
        <begin position="33"/>
        <end position="118"/>
    </location>
</feature>
<evidence type="ECO:0000256" key="3">
    <source>
        <dbReference type="ARBA" id="ARBA00022776"/>
    </source>
</evidence>
<accession>A0AAV9EUS3</accession>
<organism evidence="8 9">
    <name type="scientific">Acorus calamus</name>
    <name type="common">Sweet flag</name>
    <dbReference type="NCBI Taxonomy" id="4465"/>
    <lineage>
        <taxon>Eukaryota</taxon>
        <taxon>Viridiplantae</taxon>
        <taxon>Streptophyta</taxon>
        <taxon>Embryophyta</taxon>
        <taxon>Tracheophyta</taxon>
        <taxon>Spermatophyta</taxon>
        <taxon>Magnoliopsida</taxon>
        <taxon>Liliopsida</taxon>
        <taxon>Acoraceae</taxon>
        <taxon>Acorus</taxon>
    </lineage>
</organism>
<name>A0AAV9EUS3_ACOCL</name>
<keyword evidence="4" id="KW-0833">Ubl conjugation pathway</keyword>
<dbReference type="InterPro" id="IPR036322">
    <property type="entry name" value="WD40_repeat_dom_sf"/>
</dbReference>
<comment type="caution">
    <text evidence="8">The sequence shown here is derived from an EMBL/GenBank/DDBJ whole genome shotgun (WGS) entry which is preliminary data.</text>
</comment>